<gene>
    <name evidence="3" type="ORF">TR167411</name>
</gene>
<feature type="domain" description="SBF1/SBF2" evidence="2">
    <location>
        <begin position="492"/>
        <end position="612"/>
    </location>
</feature>
<feature type="region of interest" description="Disordered" evidence="1">
    <location>
        <begin position="87"/>
        <end position="292"/>
    </location>
</feature>
<evidence type="ECO:0000256" key="1">
    <source>
        <dbReference type="SAM" id="MobiDB-lite"/>
    </source>
</evidence>
<dbReference type="InterPro" id="IPR039872">
    <property type="entry name" value="KIAA0513"/>
</dbReference>
<reference evidence="3" key="1">
    <citation type="submission" date="2016-01" db="EMBL/GenBank/DDBJ databases">
        <title>Reference transcriptome for the parasite Schistocephalus solidus: insights into the molecular evolution of parasitism.</title>
        <authorList>
            <person name="Hebert F.O."/>
            <person name="Grambauer S."/>
            <person name="Barber I."/>
            <person name="Landry C.R."/>
            <person name="Aubin-Horth N."/>
        </authorList>
    </citation>
    <scope>NUCLEOTIDE SEQUENCE</scope>
</reference>
<feature type="compositionally biased region" description="Pro residues" evidence="1">
    <location>
        <begin position="242"/>
        <end position="251"/>
    </location>
</feature>
<dbReference type="AlphaFoldDB" id="A0A0X3NPN1"/>
<evidence type="ECO:0000259" key="2">
    <source>
        <dbReference type="Pfam" id="PF12335"/>
    </source>
</evidence>
<sequence>MNFGSFLRNLSSDRETAPEEGKKPSDGFTSASLFGAPSRFLGSMTAKTGNLVSDFSQKVDLANKIDTIKRHASIDKIGQSVLGSAFSYSTPKSQESTPAQPADETWVMPPKSSASPQNVLHEPAVQRTSLDENQTLPIIESEEPRKAQMLTHEESTERHQNPFNFESKRIVEPSNISAFSSSTTTTTGNTPLENPDVSQSAFSTSFDRPVVQQSGSVDYGGASTRSAAPVKRQSTTPGYSGKPPPRPPPPRSGHQSIDDPFQKPVVNSAVKEQSSPVAITHEKPIAETQSPEKTFSAGDIDYLTRMQCQEIVSAVDTMIADDMEYGLQSTNPTDEQPRSTNGCQYNSYEFSETMPNFESSQLKSRSENRRQQEEVEVGIEHQEVDKSSSPFFEASDASSASEYGLGGSEAVYGTEDVNEYRRSAHWPEVYETAEVHPETPTYFAELVKEAVPEDASKKELETFVEEYVEGLVNGSETALEPKNEAFKEHMFTPVGREAFAKAMEVQGSKTGGLLQESGLRMILSRVVFVLNECQKAEDFVPAKRILTTSLVFCIEDPVRTGERVFLFSYIKNQPIWHSLRFWNACFFQSVQESRAKLMDQGKSNVEIDMAITAQIRSYLNTMQVFALHATMRLEFLRKQGALFNLCQDDIEALSTAIETETTSG</sequence>
<organism evidence="3">
    <name type="scientific">Schistocephalus solidus</name>
    <name type="common">Tapeworm</name>
    <dbReference type="NCBI Taxonomy" id="70667"/>
    <lineage>
        <taxon>Eukaryota</taxon>
        <taxon>Metazoa</taxon>
        <taxon>Spiralia</taxon>
        <taxon>Lophotrochozoa</taxon>
        <taxon>Platyhelminthes</taxon>
        <taxon>Cestoda</taxon>
        <taxon>Eucestoda</taxon>
        <taxon>Diphyllobothriidea</taxon>
        <taxon>Diphyllobothriidae</taxon>
        <taxon>Schistocephalus</taxon>
    </lineage>
</organism>
<proteinExistence type="predicted"/>
<evidence type="ECO:0000313" key="3">
    <source>
        <dbReference type="EMBL" id="JAP41911.1"/>
    </source>
</evidence>
<protein>
    <recommendedName>
        <fullName evidence="2">SBF1/SBF2 domain-containing protein</fullName>
    </recommendedName>
</protein>
<accession>A0A0X3NPN1</accession>
<dbReference type="PANTHER" id="PTHR13663">
    <property type="entry name" value="SIMILAR TO RIKEN CDNA 6430548M08"/>
    <property type="match status" value="1"/>
</dbReference>
<feature type="region of interest" description="Disordered" evidence="1">
    <location>
        <begin position="327"/>
        <end position="346"/>
    </location>
</feature>
<feature type="compositionally biased region" description="Polar residues" evidence="1">
    <location>
        <begin position="188"/>
        <end position="216"/>
    </location>
</feature>
<dbReference type="InterPro" id="IPR022096">
    <property type="entry name" value="SBF1/SBF2"/>
</dbReference>
<dbReference type="PANTHER" id="PTHR13663:SF2">
    <property type="entry name" value="SIMILAR TO RIKEN CDNA 6430548M08"/>
    <property type="match status" value="1"/>
</dbReference>
<feature type="compositionally biased region" description="Basic and acidic residues" evidence="1">
    <location>
        <begin position="142"/>
        <end position="171"/>
    </location>
</feature>
<dbReference type="Pfam" id="PF12335">
    <property type="entry name" value="SBF2"/>
    <property type="match status" value="1"/>
</dbReference>
<feature type="region of interest" description="Disordered" evidence="1">
    <location>
        <begin position="1"/>
        <end position="31"/>
    </location>
</feature>
<feature type="compositionally biased region" description="Polar residues" evidence="1">
    <location>
        <begin position="87"/>
        <end position="99"/>
    </location>
</feature>
<name>A0A0X3NPN1_SCHSO</name>
<feature type="compositionally biased region" description="Polar residues" evidence="1">
    <location>
        <begin position="126"/>
        <end position="136"/>
    </location>
</feature>
<dbReference type="EMBL" id="GEEE01021314">
    <property type="protein sequence ID" value="JAP41911.1"/>
    <property type="molecule type" value="Transcribed_RNA"/>
</dbReference>
<feature type="compositionally biased region" description="Basic and acidic residues" evidence="1">
    <location>
        <begin position="11"/>
        <end position="25"/>
    </location>
</feature>